<dbReference type="InterPro" id="IPR017871">
    <property type="entry name" value="ABC_transporter-like_CS"/>
</dbReference>
<dbReference type="EMBL" id="JBHUGI010000021">
    <property type="protein sequence ID" value="MFD1927921.1"/>
    <property type="molecule type" value="Genomic_DNA"/>
</dbReference>
<accession>A0ABW4SF36</accession>
<evidence type="ECO:0000256" key="2">
    <source>
        <dbReference type="ARBA" id="ARBA00022448"/>
    </source>
</evidence>
<dbReference type="InterPro" id="IPR003439">
    <property type="entry name" value="ABC_transporter-like_ATP-bd"/>
</dbReference>
<evidence type="ECO:0000256" key="3">
    <source>
        <dbReference type="ARBA" id="ARBA00022741"/>
    </source>
</evidence>
<sequence>MNPILQVKDLTKFYGDFKATEGISFELLKNTSTALIGPNGSGKTTTLSMLTGLVEPSKGAIKFYNHTSPDIRSIIGFLPQYPKFFPWLSAFEFVEMAAMLSGVETKNASIEAKKTLGFVGLDGDLKKKVGTFSGGMKQRLGLAQAIVHKPQLLLLDEPVSALDPVGRRQILNLLKELQQKTTILYSTHILNDAEEMTDQLLFLKEGRLVEQGSLSDVRNRYAEPKVIIEFDGIEEVRRFLRTSPWNTSVDGLIVSIDVRLNEVEMSSILMKLSNEKFQVRKVERQTVSLEEIFMRVAVIK</sequence>
<dbReference type="InterPro" id="IPR027417">
    <property type="entry name" value="P-loop_NTPase"/>
</dbReference>
<evidence type="ECO:0000259" key="5">
    <source>
        <dbReference type="PROSITE" id="PS50893"/>
    </source>
</evidence>
<gene>
    <name evidence="6" type="ORF">ACFSFY_07615</name>
</gene>
<dbReference type="CDD" id="cd03230">
    <property type="entry name" value="ABC_DR_subfamily_A"/>
    <property type="match status" value="1"/>
</dbReference>
<comment type="similarity">
    <text evidence="1">Belongs to the ABC transporter superfamily.</text>
</comment>
<dbReference type="PANTHER" id="PTHR43335">
    <property type="entry name" value="ABC TRANSPORTER, ATP-BINDING PROTEIN"/>
    <property type="match status" value="1"/>
</dbReference>
<protein>
    <submittedName>
        <fullName evidence="6">ATP-binding cassette domain-containing protein</fullName>
    </submittedName>
</protein>
<name>A0ABW4SF36_9BACL</name>
<proteinExistence type="inferred from homology"/>
<dbReference type="Gene3D" id="3.40.50.300">
    <property type="entry name" value="P-loop containing nucleotide triphosphate hydrolases"/>
    <property type="match status" value="1"/>
</dbReference>
<evidence type="ECO:0000256" key="4">
    <source>
        <dbReference type="ARBA" id="ARBA00022840"/>
    </source>
</evidence>
<organism evidence="6 7">
    <name type="scientific">Sporosarcina siberiensis</name>
    <dbReference type="NCBI Taxonomy" id="1365606"/>
    <lineage>
        <taxon>Bacteria</taxon>
        <taxon>Bacillati</taxon>
        <taxon>Bacillota</taxon>
        <taxon>Bacilli</taxon>
        <taxon>Bacillales</taxon>
        <taxon>Caryophanaceae</taxon>
        <taxon>Sporosarcina</taxon>
    </lineage>
</organism>
<keyword evidence="4 6" id="KW-0067">ATP-binding</keyword>
<dbReference type="RefSeq" id="WP_381536807.1">
    <property type="nucleotide sequence ID" value="NZ_JBHUGI010000021.1"/>
</dbReference>
<evidence type="ECO:0000313" key="6">
    <source>
        <dbReference type="EMBL" id="MFD1927921.1"/>
    </source>
</evidence>
<keyword evidence="3" id="KW-0547">Nucleotide-binding</keyword>
<keyword evidence="7" id="KW-1185">Reference proteome</keyword>
<evidence type="ECO:0000256" key="1">
    <source>
        <dbReference type="ARBA" id="ARBA00005417"/>
    </source>
</evidence>
<dbReference type="Pfam" id="PF00005">
    <property type="entry name" value="ABC_tran"/>
    <property type="match status" value="1"/>
</dbReference>
<dbReference type="PROSITE" id="PS50893">
    <property type="entry name" value="ABC_TRANSPORTER_2"/>
    <property type="match status" value="1"/>
</dbReference>
<dbReference type="Pfam" id="PF13732">
    <property type="entry name" value="DrrA1-3_C"/>
    <property type="match status" value="1"/>
</dbReference>
<dbReference type="SMART" id="SM00382">
    <property type="entry name" value="AAA"/>
    <property type="match status" value="1"/>
</dbReference>
<dbReference type="Proteomes" id="UP001597218">
    <property type="component" value="Unassembled WGS sequence"/>
</dbReference>
<evidence type="ECO:0000313" key="7">
    <source>
        <dbReference type="Proteomes" id="UP001597218"/>
    </source>
</evidence>
<dbReference type="InterPro" id="IPR025302">
    <property type="entry name" value="DrrA1/2-like_C"/>
</dbReference>
<feature type="domain" description="ABC transporter" evidence="5">
    <location>
        <begin position="5"/>
        <end position="230"/>
    </location>
</feature>
<dbReference type="SUPFAM" id="SSF52540">
    <property type="entry name" value="P-loop containing nucleoside triphosphate hydrolases"/>
    <property type="match status" value="1"/>
</dbReference>
<keyword evidence="2" id="KW-0813">Transport</keyword>
<comment type="caution">
    <text evidence="6">The sequence shown here is derived from an EMBL/GenBank/DDBJ whole genome shotgun (WGS) entry which is preliminary data.</text>
</comment>
<dbReference type="PROSITE" id="PS00211">
    <property type="entry name" value="ABC_TRANSPORTER_1"/>
    <property type="match status" value="1"/>
</dbReference>
<reference evidence="7" key="1">
    <citation type="journal article" date="2019" name="Int. J. Syst. Evol. Microbiol.">
        <title>The Global Catalogue of Microorganisms (GCM) 10K type strain sequencing project: providing services to taxonomists for standard genome sequencing and annotation.</title>
        <authorList>
            <consortium name="The Broad Institute Genomics Platform"/>
            <consortium name="The Broad Institute Genome Sequencing Center for Infectious Disease"/>
            <person name="Wu L."/>
            <person name="Ma J."/>
        </authorList>
    </citation>
    <scope>NUCLEOTIDE SEQUENCE [LARGE SCALE GENOMIC DNA]</scope>
    <source>
        <strain evidence="7">CGMCC 4.7177</strain>
    </source>
</reference>
<dbReference type="PANTHER" id="PTHR43335:SF11">
    <property type="entry name" value="ABC TRANSPORTER RELATED"/>
    <property type="match status" value="1"/>
</dbReference>
<dbReference type="GO" id="GO:0005524">
    <property type="term" value="F:ATP binding"/>
    <property type="evidence" value="ECO:0007669"/>
    <property type="project" value="UniProtKB-KW"/>
</dbReference>
<dbReference type="InterPro" id="IPR003593">
    <property type="entry name" value="AAA+_ATPase"/>
</dbReference>